<dbReference type="InterPro" id="IPR000594">
    <property type="entry name" value="ThiF_NAD_FAD-bd"/>
</dbReference>
<dbReference type="Gene3D" id="3.40.50.720">
    <property type="entry name" value="NAD(P)-binding Rossmann-like Domain"/>
    <property type="match status" value="1"/>
</dbReference>
<dbReference type="RefSeq" id="WP_123323206.1">
    <property type="nucleotide sequence ID" value="NZ_JBHRSX010000021.1"/>
</dbReference>
<evidence type="ECO:0000313" key="3">
    <source>
        <dbReference type="Proteomes" id="UP001595477"/>
    </source>
</evidence>
<reference evidence="3" key="1">
    <citation type="journal article" date="2019" name="Int. J. Syst. Evol. Microbiol.">
        <title>The Global Catalogue of Microorganisms (GCM) 10K type strain sequencing project: providing services to taxonomists for standard genome sequencing and annotation.</title>
        <authorList>
            <consortium name="The Broad Institute Genomics Platform"/>
            <consortium name="The Broad Institute Genome Sequencing Center for Infectious Disease"/>
            <person name="Wu L."/>
            <person name="Ma J."/>
        </authorList>
    </citation>
    <scope>NUCLEOTIDE SEQUENCE [LARGE SCALE GENOMIC DNA]</scope>
    <source>
        <strain evidence="3">KCTC 52449</strain>
    </source>
</reference>
<dbReference type="Proteomes" id="UP001595477">
    <property type="component" value="Unassembled WGS sequence"/>
</dbReference>
<dbReference type="GO" id="GO:0016779">
    <property type="term" value="F:nucleotidyltransferase activity"/>
    <property type="evidence" value="ECO:0007669"/>
    <property type="project" value="UniProtKB-KW"/>
</dbReference>
<dbReference type="SUPFAM" id="SSF69572">
    <property type="entry name" value="Activating enzymes of the ubiquitin-like proteins"/>
    <property type="match status" value="1"/>
</dbReference>
<feature type="domain" description="THIF-type NAD/FAD binding fold" evidence="1">
    <location>
        <begin position="13"/>
        <end position="247"/>
    </location>
</feature>
<name>A0ABV7JWJ3_9ALTE</name>
<dbReference type="NCBIfam" id="NF004281">
    <property type="entry name" value="PRK05690.1"/>
    <property type="match status" value="1"/>
</dbReference>
<dbReference type="Pfam" id="PF00899">
    <property type="entry name" value="ThiF"/>
    <property type="match status" value="1"/>
</dbReference>
<keyword evidence="3" id="KW-1185">Reference proteome</keyword>
<dbReference type="InterPro" id="IPR045886">
    <property type="entry name" value="ThiF/MoeB/HesA"/>
</dbReference>
<sequence length="255" mass="27987">MADTLSYPQAVTYNRHIVLPQIDLEGQEALLNARVLIIGIGGLGCPAAQLLCSSGTGQLTLVDDDKVEASNLPRQLLFSRAQVGQFKVHAARDRLHELNPDCRIRTVNTRLDDEALRQAVSEHDLVLDCTDNPASRQQINAICYAQQRPLVSGAAIRFEGQLLMVDPLNHSPCYQCITRLFSEQELSCVEAGIFAPVVATIGTQQAHIALLWLMGKQVLPAGRLLTYDGLSLSWQQFTVPADPQCTVCQSIKTNK</sequence>
<dbReference type="PANTHER" id="PTHR10953:SF102">
    <property type="entry name" value="ADENYLYLTRANSFERASE AND SULFURTRANSFERASE MOCS3"/>
    <property type="match status" value="1"/>
</dbReference>
<organism evidence="2 3">
    <name type="scientific">Alteromonas oceani</name>
    <dbReference type="NCBI Taxonomy" id="2071609"/>
    <lineage>
        <taxon>Bacteria</taxon>
        <taxon>Pseudomonadati</taxon>
        <taxon>Pseudomonadota</taxon>
        <taxon>Gammaproteobacteria</taxon>
        <taxon>Alteromonadales</taxon>
        <taxon>Alteromonadaceae</taxon>
        <taxon>Alteromonas/Salinimonas group</taxon>
        <taxon>Alteromonas</taxon>
    </lineage>
</organism>
<comment type="caution">
    <text evidence="2">The sequence shown here is derived from an EMBL/GenBank/DDBJ whole genome shotgun (WGS) entry which is preliminary data.</text>
</comment>
<keyword evidence="2" id="KW-0548">Nucleotidyltransferase</keyword>
<dbReference type="InterPro" id="IPR035985">
    <property type="entry name" value="Ubiquitin-activating_enz"/>
</dbReference>
<gene>
    <name evidence="2" type="primary">moeB</name>
    <name evidence="2" type="ORF">ACFOEW_10915</name>
</gene>
<dbReference type="CDD" id="cd00757">
    <property type="entry name" value="ThiF_MoeB_HesA_family"/>
    <property type="match status" value="1"/>
</dbReference>
<evidence type="ECO:0000313" key="2">
    <source>
        <dbReference type="EMBL" id="MFC3202329.1"/>
    </source>
</evidence>
<keyword evidence="2" id="KW-0808">Transferase</keyword>
<evidence type="ECO:0000259" key="1">
    <source>
        <dbReference type="Pfam" id="PF00899"/>
    </source>
</evidence>
<proteinExistence type="predicted"/>
<dbReference type="PANTHER" id="PTHR10953">
    <property type="entry name" value="UBIQUITIN-ACTIVATING ENZYME E1"/>
    <property type="match status" value="1"/>
</dbReference>
<dbReference type="EMBL" id="JBHRSX010000021">
    <property type="protein sequence ID" value="MFC3202329.1"/>
    <property type="molecule type" value="Genomic_DNA"/>
</dbReference>
<protein>
    <submittedName>
        <fullName evidence="2">Molybdopterin-synthase adenylyltransferase MoeB</fullName>
    </submittedName>
</protein>
<accession>A0ABV7JWJ3</accession>